<name>U1G0K2_ENDPU</name>
<dbReference type="AlphaFoldDB" id="U1G0K2"/>
<feature type="region of interest" description="Disordered" evidence="1">
    <location>
        <begin position="1"/>
        <end position="62"/>
    </location>
</feature>
<dbReference type="RefSeq" id="XP_007803603.1">
    <property type="nucleotide sequence ID" value="XM_007805412.1"/>
</dbReference>
<dbReference type="HOGENOM" id="CLU_1777422_0_0_1"/>
<accession>U1G0K2</accession>
<sequence length="146" mass="16101">MDQSTLQDGRKTKISEPKHTGNNNGSQEEASKHTFKATQSNTGHISDPSYNDAPEGNLLARNLPHPITSKRLVLVDRSGFAEPRRLAASAVTRDNLRQQQSLLAALTPMTLWESESMKTGVWNSVGAVVVTEVVDAVCRWIVFEEE</sequence>
<gene>
    <name evidence="2" type="ORF">EPUS_05089</name>
</gene>
<feature type="compositionally biased region" description="Basic and acidic residues" evidence="1">
    <location>
        <begin position="8"/>
        <end position="19"/>
    </location>
</feature>
<dbReference type="GeneID" id="19240042"/>
<protein>
    <submittedName>
        <fullName evidence="2">Uncharacterized protein</fullName>
    </submittedName>
</protein>
<evidence type="ECO:0000313" key="2">
    <source>
        <dbReference type="EMBL" id="ERF70737.1"/>
    </source>
</evidence>
<evidence type="ECO:0000256" key="1">
    <source>
        <dbReference type="SAM" id="MobiDB-lite"/>
    </source>
</evidence>
<keyword evidence="3" id="KW-1185">Reference proteome</keyword>
<dbReference type="EMBL" id="KE721293">
    <property type="protein sequence ID" value="ERF70737.1"/>
    <property type="molecule type" value="Genomic_DNA"/>
</dbReference>
<evidence type="ECO:0000313" key="3">
    <source>
        <dbReference type="Proteomes" id="UP000019373"/>
    </source>
</evidence>
<proteinExistence type="predicted"/>
<reference evidence="3" key="1">
    <citation type="journal article" date="2014" name="BMC Genomics">
        <title>Genome characteristics reveal the impact of lichenization on lichen-forming fungus Endocarpon pusillum Hedwig (Verrucariales, Ascomycota).</title>
        <authorList>
            <person name="Wang Y.-Y."/>
            <person name="Liu B."/>
            <person name="Zhang X.-Y."/>
            <person name="Zhou Q.-M."/>
            <person name="Zhang T."/>
            <person name="Li H."/>
            <person name="Yu Y.-F."/>
            <person name="Zhang X.-L."/>
            <person name="Hao X.-Y."/>
            <person name="Wang M."/>
            <person name="Wang L."/>
            <person name="Wei J.-C."/>
        </authorList>
    </citation>
    <scope>NUCLEOTIDE SEQUENCE [LARGE SCALE GENOMIC DNA]</scope>
    <source>
        <strain evidence="3">Z07020 / HMAS-L-300199</strain>
    </source>
</reference>
<dbReference type="Proteomes" id="UP000019373">
    <property type="component" value="Unassembled WGS sequence"/>
</dbReference>
<organism evidence="2 3">
    <name type="scientific">Endocarpon pusillum (strain Z07020 / HMAS-L-300199)</name>
    <name type="common">Lichen-forming fungus</name>
    <dbReference type="NCBI Taxonomy" id="1263415"/>
    <lineage>
        <taxon>Eukaryota</taxon>
        <taxon>Fungi</taxon>
        <taxon>Dikarya</taxon>
        <taxon>Ascomycota</taxon>
        <taxon>Pezizomycotina</taxon>
        <taxon>Eurotiomycetes</taxon>
        <taxon>Chaetothyriomycetidae</taxon>
        <taxon>Verrucariales</taxon>
        <taxon>Verrucariaceae</taxon>
        <taxon>Endocarpon</taxon>
    </lineage>
</organism>